<dbReference type="AlphaFoldDB" id="A0A3M2HN93"/>
<evidence type="ECO:0000313" key="2">
    <source>
        <dbReference type="Proteomes" id="UP000269774"/>
    </source>
</evidence>
<dbReference type="InterPro" id="IPR011013">
    <property type="entry name" value="Gal_mutarotase_sf_dom"/>
</dbReference>
<comment type="caution">
    <text evidence="1">The sequence shown here is derived from an EMBL/GenBank/DDBJ whole genome shotgun (WGS) entry which is preliminary data.</text>
</comment>
<dbReference type="InterPro" id="IPR014718">
    <property type="entry name" value="GH-type_carb-bd"/>
</dbReference>
<evidence type="ECO:0000313" key="1">
    <source>
        <dbReference type="EMBL" id="RMH89373.1"/>
    </source>
</evidence>
<protein>
    <submittedName>
        <fullName evidence="1">Aldose 1-epimerase</fullName>
    </submittedName>
</protein>
<accession>A0A3M2HN93</accession>
<keyword evidence="2" id="KW-1185">Reference proteome</keyword>
<dbReference type="Pfam" id="PF01263">
    <property type="entry name" value="Aldose_epim"/>
    <property type="match status" value="1"/>
</dbReference>
<organism evidence="1 2">
    <name type="scientific">Stutzerimonas zhaodongensis</name>
    <dbReference type="NCBI Taxonomy" id="1176257"/>
    <lineage>
        <taxon>Bacteria</taxon>
        <taxon>Pseudomonadati</taxon>
        <taxon>Pseudomonadota</taxon>
        <taxon>Gammaproteobacteria</taxon>
        <taxon>Pseudomonadales</taxon>
        <taxon>Pseudomonadaceae</taxon>
        <taxon>Stutzerimonas</taxon>
    </lineage>
</organism>
<dbReference type="GO" id="GO:0016853">
    <property type="term" value="F:isomerase activity"/>
    <property type="evidence" value="ECO:0007669"/>
    <property type="project" value="InterPro"/>
</dbReference>
<dbReference type="Proteomes" id="UP000269774">
    <property type="component" value="Unassembled WGS sequence"/>
</dbReference>
<gene>
    <name evidence="1" type="ORF">EA797_14690</name>
</gene>
<dbReference type="OrthoDB" id="9808779at2"/>
<reference evidence="1 2" key="1">
    <citation type="submission" date="2018-10" db="EMBL/GenBank/DDBJ databases">
        <title>Pseudomonas zhaodongensis NEAU-ST5-21(T) genome.</title>
        <authorList>
            <person name="Peng J."/>
            <person name="Liu Z.-P."/>
        </authorList>
    </citation>
    <scope>NUCLEOTIDE SEQUENCE [LARGE SCALE GENOMIC DNA]</scope>
    <source>
        <strain evidence="1 2">NEAU-ST5-21</strain>
    </source>
</reference>
<dbReference type="EMBL" id="RFFM01000003">
    <property type="protein sequence ID" value="RMH89373.1"/>
    <property type="molecule type" value="Genomic_DNA"/>
</dbReference>
<proteinExistence type="predicted"/>
<dbReference type="InterPro" id="IPR008183">
    <property type="entry name" value="Aldose_1/G6P_1-epimerase"/>
</dbReference>
<dbReference type="GO" id="GO:0030246">
    <property type="term" value="F:carbohydrate binding"/>
    <property type="evidence" value="ECO:0007669"/>
    <property type="project" value="InterPro"/>
</dbReference>
<sequence length="304" mass="33533">MYHQSVLTEIELKDGLLALSVCPELGGAITRLSIAGFDVLRPWDGSDSVRRTGCFVLAPFSNRVGDGAFEHEGQRYPLRSLSAEHPLPIHGVAWKRAWSVAEQGSASLKLTLAHQPEGEGALDWPFAFEVEHEIRLNDGGVALELRLRNTDARSMPAGLGWHPYFLRHGECRLQFTAQSVWRSDSRNLPSHQSEIPPEWDFSIARSLHEPGLDNCFIGRTEPVRVHWPEEGVEVTMDASEALDHLVVFTPPAEMGFFAVEPVSHANNALCMQDPAANGTCTLAPGETMQATCRLHIQRTAASNV</sequence>
<dbReference type="Gene3D" id="2.70.98.10">
    <property type="match status" value="1"/>
</dbReference>
<dbReference type="SUPFAM" id="SSF74650">
    <property type="entry name" value="Galactose mutarotase-like"/>
    <property type="match status" value="1"/>
</dbReference>
<dbReference type="CDD" id="cd09021">
    <property type="entry name" value="Aldose_epim_Ec_YphB"/>
    <property type="match status" value="1"/>
</dbReference>
<dbReference type="GO" id="GO:0005975">
    <property type="term" value="P:carbohydrate metabolic process"/>
    <property type="evidence" value="ECO:0007669"/>
    <property type="project" value="InterPro"/>
</dbReference>
<name>A0A3M2HN93_9GAMM</name>